<dbReference type="Gene3D" id="1.50.10.10">
    <property type="match status" value="1"/>
</dbReference>
<feature type="region of interest" description="Disordered" evidence="1">
    <location>
        <begin position="1"/>
        <end position="20"/>
    </location>
</feature>
<dbReference type="InterPro" id="IPR008928">
    <property type="entry name" value="6-hairpin_glycosidase_sf"/>
</dbReference>
<feature type="compositionally biased region" description="Polar residues" evidence="1">
    <location>
        <begin position="295"/>
        <end position="306"/>
    </location>
</feature>
<evidence type="ECO:0000313" key="5">
    <source>
        <dbReference type="EMBL" id="KAK4401708.1"/>
    </source>
</evidence>
<reference evidence="5" key="2">
    <citation type="journal article" date="2024" name="Plant">
        <title>Genomic evolution and insights into agronomic trait innovations of Sesamum species.</title>
        <authorList>
            <person name="Miao H."/>
            <person name="Wang L."/>
            <person name="Qu L."/>
            <person name="Liu H."/>
            <person name="Sun Y."/>
            <person name="Le M."/>
            <person name="Wang Q."/>
            <person name="Wei S."/>
            <person name="Zheng Y."/>
            <person name="Lin W."/>
            <person name="Duan Y."/>
            <person name="Cao H."/>
            <person name="Xiong S."/>
            <person name="Wang X."/>
            <person name="Wei L."/>
            <person name="Li C."/>
            <person name="Ma Q."/>
            <person name="Ju M."/>
            <person name="Zhao R."/>
            <person name="Li G."/>
            <person name="Mu C."/>
            <person name="Tian Q."/>
            <person name="Mei H."/>
            <person name="Zhang T."/>
            <person name="Gao T."/>
            <person name="Zhang H."/>
        </authorList>
    </citation>
    <scope>NUCLEOTIDE SEQUENCE</scope>
    <source>
        <strain evidence="5">K16</strain>
    </source>
</reference>
<dbReference type="PANTHER" id="PTHR31084:SF0">
    <property type="entry name" value="ALPHA-L-FUCOSIDASE 2"/>
    <property type="match status" value="1"/>
</dbReference>
<feature type="domain" description="Glycosyl hydrolase family 95 N-terminal" evidence="2">
    <location>
        <begin position="76"/>
        <end position="98"/>
    </location>
</feature>
<feature type="domain" description="Glycosyl hydrolase family 95 catalytic" evidence="4">
    <location>
        <begin position="384"/>
        <end position="808"/>
    </location>
</feature>
<keyword evidence="6" id="KW-1185">Reference proteome</keyword>
<dbReference type="Gene3D" id="2.70.98.50">
    <property type="entry name" value="putative glycoside hydrolase family protein from bacillus halodurans"/>
    <property type="match status" value="1"/>
</dbReference>
<sequence>MSLRNLSPMKKSAETRHGASIKASPTAHVLAQKESAKNRFFFGLALGVAVKDKDVWSSSLEKNMDSTRSLEVRFNNGPANHWTDALPIGNGRLGAMIWEVLPTRLLISTVYFACYGTLSYCCYDCLSENVGMEDTLWTGTPGDYTDPDAPNTLSKVRKLVDDGQYAEATAAAVNLSGNPSDVYQLLGDIKIEFSDTHAAYDEESYQRVLDLDTATVKVQYSANEVEYTREYFTSNPDEVVVIKISGNKPSCLNFVVSLDSKLHHHSYVNNKHQIILDGSCPGKRIAPKVYGNGNPKGSSPQKSIKNPNPKGIQYSAVLDLQISDDAGELQVVNGRKLRVEGGNWAVIRLTASSSFDGPFTKPVDSKKDPRSESLSTMESAKRYSYSDLYARHVDDYQALFHRVSLQLSNSPKSDVGNSINVKEGKDELITTAQRVKSFKTYEDPSMVELLFQYGRYLLIACSRPGSQPSNLQGIWNKDIEPAWDGAPHLNINLQMNYWPSLSCNLKECQEPLFDYISSLSRNGNKTAKTRVPYTIAVNEILMTELTKLSVNYGASGWVAHQVSDIWAKTSPDRGQAVWALWQMGGAWLCTHLWEHYTYTMDREFLRNKAYPLLEGCAAFLLDWLIEGPRGILETNPSTSPEHMFTAPDGKPASVSYSSAMDMQIIQEVFSAIVSAAEELGKSNDDLIVRIRKAQPHLAPTRIARDGSIMEWAQEFEDPEVHHRHLSHLFGLFPGRTIDLEITPDLCKAAEKTLNKRGEEGPGWSTTWKAALWARLHNSEHAYRMVRHLFDLVDPNHESDFEGGLYANLHLHIHLCRSTPILAKSRVPCIREQFVIKHADFFIYDGRFSAAVAEMLVQSTVKDLYLLPALPRDKWPNGCVKGLKALGGVTVSVCWREGDLEEVGLWSNDGNTAKRLHYSGTTATTNISSGRVYTFNKQLKCIKTDALF</sequence>
<dbReference type="InterPro" id="IPR027414">
    <property type="entry name" value="GH95_N_dom"/>
</dbReference>
<dbReference type="GO" id="GO:0004560">
    <property type="term" value="F:alpha-L-fucosidase activity"/>
    <property type="evidence" value="ECO:0007669"/>
    <property type="project" value="TreeGrafter"/>
</dbReference>
<dbReference type="InterPro" id="IPR049053">
    <property type="entry name" value="AFCA-like_C"/>
</dbReference>
<dbReference type="PANTHER" id="PTHR31084">
    <property type="entry name" value="ALPHA-L-FUCOSIDASE 2"/>
    <property type="match status" value="1"/>
</dbReference>
<dbReference type="Pfam" id="PF14498">
    <property type="entry name" value="Glyco_hyd_65N_2"/>
    <property type="match status" value="2"/>
</dbReference>
<dbReference type="FunFam" id="1.50.10.10:FF:000028">
    <property type="entry name" value="Alpha-L-fucosidase 2"/>
    <property type="match status" value="1"/>
</dbReference>
<dbReference type="InterPro" id="IPR054363">
    <property type="entry name" value="GH95_cat"/>
</dbReference>
<comment type="caution">
    <text evidence="5">The sequence shown here is derived from an EMBL/GenBank/DDBJ whole genome shotgun (WGS) entry which is preliminary data.</text>
</comment>
<evidence type="ECO:0000259" key="3">
    <source>
        <dbReference type="Pfam" id="PF21307"/>
    </source>
</evidence>
<protein>
    <submittedName>
        <fullName evidence="5">Alpha-L-fucosidase 2</fullName>
    </submittedName>
</protein>
<organism evidence="5 6">
    <name type="scientific">Sesamum angolense</name>
    <dbReference type="NCBI Taxonomy" id="2727404"/>
    <lineage>
        <taxon>Eukaryota</taxon>
        <taxon>Viridiplantae</taxon>
        <taxon>Streptophyta</taxon>
        <taxon>Embryophyta</taxon>
        <taxon>Tracheophyta</taxon>
        <taxon>Spermatophyta</taxon>
        <taxon>Magnoliopsida</taxon>
        <taxon>eudicotyledons</taxon>
        <taxon>Gunneridae</taxon>
        <taxon>Pentapetalae</taxon>
        <taxon>asterids</taxon>
        <taxon>lamiids</taxon>
        <taxon>Lamiales</taxon>
        <taxon>Pedaliaceae</taxon>
        <taxon>Sesamum</taxon>
    </lineage>
</organism>
<dbReference type="AlphaFoldDB" id="A0AAE1WY05"/>
<dbReference type="SUPFAM" id="SSF48208">
    <property type="entry name" value="Six-hairpin glycosidases"/>
    <property type="match status" value="1"/>
</dbReference>
<dbReference type="InterPro" id="IPR013780">
    <property type="entry name" value="Glyco_hydro_b"/>
</dbReference>
<evidence type="ECO:0000259" key="2">
    <source>
        <dbReference type="Pfam" id="PF14498"/>
    </source>
</evidence>
<dbReference type="InterPro" id="IPR012341">
    <property type="entry name" value="6hp_glycosidase-like_sf"/>
</dbReference>
<accession>A0AAE1WY05</accession>
<feature type="domain" description="Alpha fucosidase A-like C-terminal" evidence="3">
    <location>
        <begin position="857"/>
        <end position="921"/>
    </location>
</feature>
<gene>
    <name evidence="5" type="ORF">Sango_0911500</name>
</gene>
<proteinExistence type="predicted"/>
<name>A0AAE1WY05_9LAMI</name>
<feature type="region of interest" description="Disordered" evidence="1">
    <location>
        <begin position="286"/>
        <end position="308"/>
    </location>
</feature>
<evidence type="ECO:0000313" key="6">
    <source>
        <dbReference type="Proteomes" id="UP001289374"/>
    </source>
</evidence>
<feature type="domain" description="Glycosyl hydrolase family 95 N-terminal" evidence="2">
    <location>
        <begin position="133"/>
        <end position="357"/>
    </location>
</feature>
<evidence type="ECO:0000256" key="1">
    <source>
        <dbReference type="SAM" id="MobiDB-lite"/>
    </source>
</evidence>
<evidence type="ECO:0000259" key="4">
    <source>
        <dbReference type="Pfam" id="PF22124"/>
    </source>
</evidence>
<dbReference type="Proteomes" id="UP001289374">
    <property type="component" value="Unassembled WGS sequence"/>
</dbReference>
<dbReference type="Gene3D" id="2.60.40.1180">
    <property type="entry name" value="Golgi alpha-mannosidase II"/>
    <property type="match status" value="1"/>
</dbReference>
<reference evidence="5" key="1">
    <citation type="submission" date="2020-06" db="EMBL/GenBank/DDBJ databases">
        <authorList>
            <person name="Li T."/>
            <person name="Hu X."/>
            <person name="Zhang T."/>
            <person name="Song X."/>
            <person name="Zhang H."/>
            <person name="Dai N."/>
            <person name="Sheng W."/>
            <person name="Hou X."/>
            <person name="Wei L."/>
        </authorList>
    </citation>
    <scope>NUCLEOTIDE SEQUENCE</scope>
    <source>
        <strain evidence="5">K16</strain>
        <tissue evidence="5">Leaf</tissue>
    </source>
</reference>
<dbReference type="GO" id="GO:0005975">
    <property type="term" value="P:carbohydrate metabolic process"/>
    <property type="evidence" value="ECO:0007669"/>
    <property type="project" value="InterPro"/>
</dbReference>
<dbReference type="EMBL" id="JACGWL010000005">
    <property type="protein sequence ID" value="KAK4401708.1"/>
    <property type="molecule type" value="Genomic_DNA"/>
</dbReference>
<dbReference type="Pfam" id="PF22124">
    <property type="entry name" value="Glyco_hydro_95_cat"/>
    <property type="match status" value="1"/>
</dbReference>
<dbReference type="Pfam" id="PF21307">
    <property type="entry name" value="Glyco_hydro_95_C"/>
    <property type="match status" value="1"/>
</dbReference>